<protein>
    <submittedName>
        <fullName evidence="2">Uncharacterized protein</fullName>
    </submittedName>
</protein>
<dbReference type="AlphaFoldDB" id="A0AAD9MYY3"/>
<evidence type="ECO:0000313" key="3">
    <source>
        <dbReference type="Proteomes" id="UP001209878"/>
    </source>
</evidence>
<organism evidence="2 3">
    <name type="scientific">Ridgeia piscesae</name>
    <name type="common">Tubeworm</name>
    <dbReference type="NCBI Taxonomy" id="27915"/>
    <lineage>
        <taxon>Eukaryota</taxon>
        <taxon>Metazoa</taxon>
        <taxon>Spiralia</taxon>
        <taxon>Lophotrochozoa</taxon>
        <taxon>Annelida</taxon>
        <taxon>Polychaeta</taxon>
        <taxon>Sedentaria</taxon>
        <taxon>Canalipalpata</taxon>
        <taxon>Sabellida</taxon>
        <taxon>Siboglinidae</taxon>
        <taxon>Ridgeia</taxon>
    </lineage>
</organism>
<proteinExistence type="predicted"/>
<evidence type="ECO:0000256" key="1">
    <source>
        <dbReference type="ARBA" id="ARBA00001954"/>
    </source>
</evidence>
<evidence type="ECO:0000313" key="2">
    <source>
        <dbReference type="EMBL" id="KAK2149348.1"/>
    </source>
</evidence>
<dbReference type="EMBL" id="JAODUO010002996">
    <property type="protein sequence ID" value="KAK2149348.1"/>
    <property type="molecule type" value="Genomic_DNA"/>
</dbReference>
<comment type="caution">
    <text evidence="2">The sequence shown here is derived from an EMBL/GenBank/DDBJ whole genome shotgun (WGS) entry which is preliminary data.</text>
</comment>
<dbReference type="InterPro" id="IPR037151">
    <property type="entry name" value="AlkB-like_sf"/>
</dbReference>
<gene>
    <name evidence="2" type="ORF">NP493_3011g00005</name>
</gene>
<keyword evidence="3" id="KW-1185">Reference proteome</keyword>
<dbReference type="Proteomes" id="UP001209878">
    <property type="component" value="Unassembled WGS sequence"/>
</dbReference>
<reference evidence="2" key="1">
    <citation type="journal article" date="2023" name="Mol. Biol. Evol.">
        <title>Third-Generation Sequencing Reveals the Adaptive Role of the Epigenome in Three Deep-Sea Polychaetes.</title>
        <authorList>
            <person name="Perez M."/>
            <person name="Aroh O."/>
            <person name="Sun Y."/>
            <person name="Lan Y."/>
            <person name="Juniper S.K."/>
            <person name="Young C.R."/>
            <person name="Angers B."/>
            <person name="Qian P.Y."/>
        </authorList>
    </citation>
    <scope>NUCLEOTIDE SEQUENCE</scope>
    <source>
        <strain evidence="2">R07B-5</strain>
    </source>
</reference>
<sequence length="72" mass="8475">MERKRWSAKNKVIIERVRNLVFPPDASHIPYVHVLDLMATGYIKAHVDSVRVCNLNHLMQQIPFLMQELIHL</sequence>
<accession>A0AAD9MYY3</accession>
<comment type="cofactor">
    <cofactor evidence="1">
        <name>Fe(2+)</name>
        <dbReference type="ChEBI" id="CHEBI:29033"/>
    </cofactor>
</comment>
<dbReference type="Gene3D" id="2.60.120.590">
    <property type="entry name" value="Alpha-ketoglutarate-dependent dioxygenase AlkB-like"/>
    <property type="match status" value="1"/>
</dbReference>
<name>A0AAD9MYY3_RIDPI</name>